<dbReference type="CDD" id="cd08288">
    <property type="entry name" value="MDR_yhdh"/>
    <property type="match status" value="1"/>
</dbReference>
<dbReference type="InterPro" id="IPR013154">
    <property type="entry name" value="ADH-like_N"/>
</dbReference>
<sequence length="340" mass="34561">MDQFSALVARQTDDGIETAIETVDASFLPEGGTPTADTGDVTIRVLYSSVNYKDALALTPKGGVVRDYPIVPGIDLTGEVVESKSPDFAVGDLVLAHGYEIGTGRHGGYAEYARVPADWVVALGELSPRDGAAIGTAGFTAAMSVQALLDRGISPADGPVLVTGATGGVGSVSVDILAGQGFEVVASTGKADAGDRLRQLGAADVIGRLPLDPDAKPRPLGKAQWAGAVDCVGGKTLAEVLSGIKYGGAVAASGLTGGPALATTVLPFILRGVALLGMDSVQMPIEPRRTIWAALAGPLAPRHLANILSEVDVKDVVGVIDQVRAGEFSGRAVVRVAGGF</sequence>
<evidence type="ECO:0000313" key="2">
    <source>
        <dbReference type="EMBL" id="PHV66521.1"/>
    </source>
</evidence>
<dbReference type="InterPro" id="IPR036291">
    <property type="entry name" value="NAD(P)-bd_dom_sf"/>
</dbReference>
<dbReference type="InterPro" id="IPR013149">
    <property type="entry name" value="ADH-like_C"/>
</dbReference>
<name>A0A2G3PL48_WILMA</name>
<dbReference type="EMBL" id="PEBD01000008">
    <property type="protein sequence ID" value="PHV66521.1"/>
    <property type="molecule type" value="Genomic_DNA"/>
</dbReference>
<dbReference type="Gene3D" id="3.90.180.10">
    <property type="entry name" value="Medium-chain alcohol dehydrogenases, catalytic domain"/>
    <property type="match status" value="1"/>
</dbReference>
<evidence type="ECO:0000259" key="1">
    <source>
        <dbReference type="SMART" id="SM00829"/>
    </source>
</evidence>
<dbReference type="NCBIfam" id="TIGR02823">
    <property type="entry name" value="oxido_YhdH"/>
    <property type="match status" value="1"/>
</dbReference>
<dbReference type="PANTHER" id="PTHR43677">
    <property type="entry name" value="SHORT-CHAIN DEHYDROGENASE/REDUCTASE"/>
    <property type="match status" value="1"/>
</dbReference>
<gene>
    <name evidence="2" type="ORF">CSW57_09370</name>
</gene>
<comment type="caution">
    <text evidence="2">The sequence shown here is derived from an EMBL/GenBank/DDBJ whole genome shotgun (WGS) entry which is preliminary data.</text>
</comment>
<dbReference type="PANTHER" id="PTHR43677:SF1">
    <property type="entry name" value="ACRYLYL-COA REDUCTASE ACUI-RELATED"/>
    <property type="match status" value="1"/>
</dbReference>
<dbReference type="InterPro" id="IPR014188">
    <property type="entry name" value="Acrylyl-CoA_reductase_AcuI"/>
</dbReference>
<evidence type="ECO:0000313" key="3">
    <source>
        <dbReference type="Proteomes" id="UP000225108"/>
    </source>
</evidence>
<dbReference type="SMART" id="SM00829">
    <property type="entry name" value="PKS_ER"/>
    <property type="match status" value="1"/>
</dbReference>
<dbReference type="InterPro" id="IPR020843">
    <property type="entry name" value="ER"/>
</dbReference>
<dbReference type="SUPFAM" id="SSF50129">
    <property type="entry name" value="GroES-like"/>
    <property type="match status" value="1"/>
</dbReference>
<dbReference type="Pfam" id="PF00107">
    <property type="entry name" value="ADH_zinc_N"/>
    <property type="match status" value="1"/>
</dbReference>
<dbReference type="Proteomes" id="UP000225108">
    <property type="component" value="Unassembled WGS sequence"/>
</dbReference>
<dbReference type="Pfam" id="PF08240">
    <property type="entry name" value="ADH_N"/>
    <property type="match status" value="1"/>
</dbReference>
<feature type="domain" description="Enoyl reductase (ER)" evidence="1">
    <location>
        <begin position="21"/>
        <end position="334"/>
    </location>
</feature>
<protein>
    <submittedName>
        <fullName evidence="2">Oxidoreductase</fullName>
    </submittedName>
</protein>
<dbReference type="InterPro" id="IPR051397">
    <property type="entry name" value="Zn-ADH-like_protein"/>
</dbReference>
<dbReference type="AlphaFoldDB" id="A0A2G3PL48"/>
<dbReference type="SUPFAM" id="SSF51735">
    <property type="entry name" value="NAD(P)-binding Rossmann-fold domains"/>
    <property type="match status" value="1"/>
</dbReference>
<dbReference type="Gene3D" id="3.40.50.720">
    <property type="entry name" value="NAD(P)-binding Rossmann-like Domain"/>
    <property type="match status" value="1"/>
</dbReference>
<reference evidence="2 3" key="1">
    <citation type="submission" date="2017-10" db="EMBL/GenBank/DDBJ databases">
        <title>The draft genome sequence of Williamsia sp. BULT 1.1 isolated from the semi-arid grassland soils from South Africa.</title>
        <authorList>
            <person name="Kabwe M.H."/>
            <person name="Govender N."/>
            <person name="Mutseka Lunga P."/>
            <person name="Vikram S."/>
            <person name="Makhalanyane T.P."/>
        </authorList>
    </citation>
    <scope>NUCLEOTIDE SEQUENCE [LARGE SCALE GENOMIC DNA]</scope>
    <source>
        <strain evidence="2 3">BULT 1.1</strain>
    </source>
</reference>
<accession>A0A2G3PL48</accession>
<dbReference type="GO" id="GO:0043957">
    <property type="term" value="F:acryloyl-CoA reductase (NADPH) activity"/>
    <property type="evidence" value="ECO:0007669"/>
    <property type="project" value="TreeGrafter"/>
</dbReference>
<organism evidence="2 3">
    <name type="scientific">Williamsia marianensis</name>
    <dbReference type="NCBI Taxonomy" id="85044"/>
    <lineage>
        <taxon>Bacteria</taxon>
        <taxon>Bacillati</taxon>
        <taxon>Actinomycetota</taxon>
        <taxon>Actinomycetes</taxon>
        <taxon>Mycobacteriales</taxon>
        <taxon>Nocardiaceae</taxon>
        <taxon>Williamsia</taxon>
    </lineage>
</organism>
<dbReference type="RefSeq" id="WP_099382559.1">
    <property type="nucleotide sequence ID" value="NZ_PEBD01000008.1"/>
</dbReference>
<proteinExistence type="predicted"/>
<dbReference type="InterPro" id="IPR011032">
    <property type="entry name" value="GroES-like_sf"/>
</dbReference>